<evidence type="ECO:0000256" key="3">
    <source>
        <dbReference type="ARBA" id="ARBA00022490"/>
    </source>
</evidence>
<dbReference type="OrthoDB" id="5297879at2"/>
<dbReference type="GO" id="GO:0003680">
    <property type="term" value="F:minor groove of adenine-thymine-rich DNA binding"/>
    <property type="evidence" value="ECO:0007669"/>
    <property type="project" value="TreeGrafter"/>
</dbReference>
<reference evidence="7 8" key="1">
    <citation type="submission" date="2017-07" db="EMBL/GenBank/DDBJ databases">
        <title>Complete Genome Sequence of the cosmetic ferment Vitreoscilla filiformis (ATCC15551).</title>
        <authorList>
            <person name="Contreras S."/>
            <person name="Sagory-Zalkind P."/>
            <person name="Blanquart H."/>
            <person name="Iltis A."/>
            <person name="Morand S.C."/>
        </authorList>
    </citation>
    <scope>NUCLEOTIDE SEQUENCE [LARGE SCALE GENOMIC DNA]</scope>
    <source>
        <strain evidence="7 8">ATCC 15551</strain>
    </source>
</reference>
<proteinExistence type="inferred from homology"/>
<keyword evidence="8" id="KW-1185">Reference proteome</keyword>
<evidence type="ECO:0000313" key="8">
    <source>
        <dbReference type="Proteomes" id="UP000199729"/>
    </source>
</evidence>
<organism evidence="7 8">
    <name type="scientific">Vitreoscilla filiformis</name>
    <dbReference type="NCBI Taxonomy" id="63"/>
    <lineage>
        <taxon>Bacteria</taxon>
        <taxon>Pseudomonadati</taxon>
        <taxon>Pseudomonadota</taxon>
        <taxon>Betaproteobacteria</taxon>
        <taxon>Neisseriales</taxon>
        <taxon>Neisseriaceae</taxon>
        <taxon>Vitreoscilla</taxon>
    </lineage>
</organism>
<dbReference type="GO" id="GO:0005829">
    <property type="term" value="C:cytosol"/>
    <property type="evidence" value="ECO:0007669"/>
    <property type="project" value="TreeGrafter"/>
</dbReference>
<dbReference type="KEGG" id="vff:VITFI_CDS2274"/>
<dbReference type="GO" id="GO:0009295">
    <property type="term" value="C:nucleoid"/>
    <property type="evidence" value="ECO:0007669"/>
    <property type="project" value="UniProtKB-SubCell"/>
</dbReference>
<dbReference type="GO" id="GO:0000976">
    <property type="term" value="F:transcription cis-regulatory region binding"/>
    <property type="evidence" value="ECO:0007669"/>
    <property type="project" value="TreeGrafter"/>
</dbReference>
<evidence type="ECO:0000256" key="2">
    <source>
        <dbReference type="ARBA" id="ARBA00010610"/>
    </source>
</evidence>
<accession>A0A221KG80</accession>
<feature type="domain" description="DNA-binding protein H-NS-like C-terminal" evidence="6">
    <location>
        <begin position="63"/>
        <end position="107"/>
    </location>
</feature>
<dbReference type="RefSeq" id="WP_089417041.1">
    <property type="nucleotide sequence ID" value="NZ_CP022423.1"/>
</dbReference>
<dbReference type="Proteomes" id="UP000199729">
    <property type="component" value="Chromosome"/>
</dbReference>
<dbReference type="PANTHER" id="PTHR38097">
    <property type="match status" value="1"/>
</dbReference>
<gene>
    <name evidence="7" type="ORF">VITFI_CDS2274</name>
</gene>
<evidence type="ECO:0000256" key="1">
    <source>
        <dbReference type="ARBA" id="ARBA00004453"/>
    </source>
</evidence>
<dbReference type="Gene3D" id="4.10.430.10">
    <property type="entry name" value="Histone-like protein H-NS, C-terminal domain"/>
    <property type="match status" value="1"/>
</dbReference>
<dbReference type="InterPro" id="IPR037150">
    <property type="entry name" value="H-NS_C_dom_sf"/>
</dbReference>
<evidence type="ECO:0000256" key="4">
    <source>
        <dbReference type="ARBA" id="ARBA00023125"/>
    </source>
</evidence>
<keyword evidence="4" id="KW-0238">DNA-binding</keyword>
<comment type="similarity">
    <text evidence="2">Belongs to the histone-like protein H-NS family.</text>
</comment>
<evidence type="ECO:0000259" key="6">
    <source>
        <dbReference type="SMART" id="SM00528"/>
    </source>
</evidence>
<dbReference type="GO" id="GO:0032993">
    <property type="term" value="C:protein-DNA complex"/>
    <property type="evidence" value="ECO:0007669"/>
    <property type="project" value="TreeGrafter"/>
</dbReference>
<dbReference type="PANTHER" id="PTHR38097:SF2">
    <property type="entry name" value="DNA-BINDING PROTEIN STPA"/>
    <property type="match status" value="1"/>
</dbReference>
<dbReference type="InterPro" id="IPR027444">
    <property type="entry name" value="H-NS_C_dom"/>
</dbReference>
<feature type="coiled-coil region" evidence="5">
    <location>
        <begin position="5"/>
        <end position="32"/>
    </location>
</feature>
<sequence>MTISIEDLIKQKEALEKQIQEAQRAARGEALAKIKELMSVHGLTVADLAGKAGFSAVSKTDVVATPKKVAAKYRNPETGDTWTGRGLKPKWLQQALAEGKSLDDFLLPVESAEVAAE</sequence>
<keyword evidence="5" id="KW-0175">Coiled coil</keyword>
<dbReference type="EMBL" id="CP022423">
    <property type="protein sequence ID" value="ASM78052.1"/>
    <property type="molecule type" value="Genomic_DNA"/>
</dbReference>
<evidence type="ECO:0000256" key="5">
    <source>
        <dbReference type="SAM" id="Coils"/>
    </source>
</evidence>
<dbReference type="Pfam" id="PF00816">
    <property type="entry name" value="Histone_HNS"/>
    <property type="match status" value="1"/>
</dbReference>
<dbReference type="GO" id="GO:0003681">
    <property type="term" value="F:bent DNA binding"/>
    <property type="evidence" value="ECO:0007669"/>
    <property type="project" value="TreeGrafter"/>
</dbReference>
<protein>
    <submittedName>
        <fullName evidence="7">H-NS histone family protein</fullName>
    </submittedName>
</protein>
<dbReference type="AlphaFoldDB" id="A0A221KG80"/>
<name>A0A221KG80_VITFI</name>
<dbReference type="GO" id="GO:0001217">
    <property type="term" value="F:DNA-binding transcription repressor activity"/>
    <property type="evidence" value="ECO:0007669"/>
    <property type="project" value="TreeGrafter"/>
</dbReference>
<comment type="subcellular location">
    <subcellularLocation>
        <location evidence="1">Cytoplasm</location>
        <location evidence="1">Nucleoid</location>
    </subcellularLocation>
</comment>
<evidence type="ECO:0000313" key="7">
    <source>
        <dbReference type="EMBL" id="ASM78052.1"/>
    </source>
</evidence>
<dbReference type="SUPFAM" id="SSF81273">
    <property type="entry name" value="H-NS histone-like proteins"/>
    <property type="match status" value="1"/>
</dbReference>
<dbReference type="SMART" id="SM00528">
    <property type="entry name" value="HNS"/>
    <property type="match status" value="1"/>
</dbReference>
<keyword evidence="3" id="KW-0963">Cytoplasm</keyword>